<dbReference type="AlphaFoldDB" id="A0A8J1UZE4"/>
<evidence type="ECO:0000313" key="1">
    <source>
        <dbReference type="EMBL" id="CAH1790570.1"/>
    </source>
</evidence>
<keyword evidence="2" id="KW-1185">Reference proteome</keyword>
<dbReference type="Proteomes" id="UP000749559">
    <property type="component" value="Unassembled WGS sequence"/>
</dbReference>
<organism evidence="1 2">
    <name type="scientific">Owenia fusiformis</name>
    <name type="common">Polychaete worm</name>
    <dbReference type="NCBI Taxonomy" id="6347"/>
    <lineage>
        <taxon>Eukaryota</taxon>
        <taxon>Metazoa</taxon>
        <taxon>Spiralia</taxon>
        <taxon>Lophotrochozoa</taxon>
        <taxon>Annelida</taxon>
        <taxon>Polychaeta</taxon>
        <taxon>Sedentaria</taxon>
        <taxon>Canalipalpata</taxon>
        <taxon>Sabellida</taxon>
        <taxon>Oweniida</taxon>
        <taxon>Oweniidae</taxon>
        <taxon>Owenia</taxon>
    </lineage>
</organism>
<sequence>MYKFSIQHCFNKAGIPVERIDTISLVNFTTLPDRVLDFEVVYDPLEINKRRIDWADAIKDKVLTCLQDLNIDGVIVKPDSVDDIGTETEKADPCLLNPQFCNDVPFYVCFSNATNVVCKFKCLQTVTSCSEHETCRMNTAGEIAFGECVCNEPTNINLVFLNNWCVYRPTFFAVVLSIVCGLILVISVLCLCLICRRRCRKKSHMSQEQGTQMSENGDVIEPVYRIRPLDVRAAQRNTHNIYDNYISSNDPYDDANATFHQPDNGRLISTDSFPRGGIAKRLVTNSSYVRLSDTHLGFSLDQDFADRHKPFLIDRPIVYKNSTLPTHVIDRDVLA</sequence>
<proteinExistence type="predicted"/>
<gene>
    <name evidence="1" type="ORF">OFUS_LOCUS15759</name>
</gene>
<reference evidence="1" key="1">
    <citation type="submission" date="2022-03" db="EMBL/GenBank/DDBJ databases">
        <authorList>
            <person name="Martin C."/>
        </authorList>
    </citation>
    <scope>NUCLEOTIDE SEQUENCE</scope>
</reference>
<dbReference type="EMBL" id="CAIIXF020000007">
    <property type="protein sequence ID" value="CAH1790570.1"/>
    <property type="molecule type" value="Genomic_DNA"/>
</dbReference>
<accession>A0A8J1UZE4</accession>
<name>A0A8J1UZE4_OWEFU</name>
<protein>
    <submittedName>
        <fullName evidence="1">Uncharacterized protein</fullName>
    </submittedName>
</protein>
<evidence type="ECO:0000313" key="2">
    <source>
        <dbReference type="Proteomes" id="UP000749559"/>
    </source>
</evidence>
<comment type="caution">
    <text evidence="1">The sequence shown here is derived from an EMBL/GenBank/DDBJ whole genome shotgun (WGS) entry which is preliminary data.</text>
</comment>